<dbReference type="SUPFAM" id="SSF118290">
    <property type="entry name" value="WRKY DNA-binding domain"/>
    <property type="match status" value="1"/>
</dbReference>
<dbReference type="InterPro" id="IPR036576">
    <property type="entry name" value="WRKY_dom_sf"/>
</dbReference>
<protein>
    <submittedName>
        <fullName evidence="7">Transcription factor WRKY7</fullName>
    </submittedName>
</protein>
<sequence length="259" mass="29694">MSDQEARDQLSYNDSLQRLLFTSNDSSFIAPLHHPSQHMNFSDNYLHGSSNYISRANVFNLSSTYDSNISTRKDDSPVMISSWTEAGNDEEEEANVSKKCKQSKLDGGEILKEISKPKKKVERKEKGSRFAFVTKSETDHLEDGYRWRKYGQKALKNSPYPRGYYRCTTQNCGVKKRVERSFEDPSVVITTYEGSHNHHLPGTLRGNATISSPSFHNPLNYPDYNYEHTGGTTRSNDNLYYHDQPHSIPTPLHHLQFYG</sequence>
<dbReference type="FunFam" id="2.20.25.80:FF:000003">
    <property type="entry name" value="WRKY transcription factor 57"/>
    <property type="match status" value="1"/>
</dbReference>
<evidence type="ECO:0000256" key="1">
    <source>
        <dbReference type="ARBA" id="ARBA00004123"/>
    </source>
</evidence>
<evidence type="ECO:0000259" key="6">
    <source>
        <dbReference type="PROSITE" id="PS50811"/>
    </source>
</evidence>
<organism evidence="7 8">
    <name type="scientific">Heracleum sosnowskyi</name>
    <dbReference type="NCBI Taxonomy" id="360622"/>
    <lineage>
        <taxon>Eukaryota</taxon>
        <taxon>Viridiplantae</taxon>
        <taxon>Streptophyta</taxon>
        <taxon>Embryophyta</taxon>
        <taxon>Tracheophyta</taxon>
        <taxon>Spermatophyta</taxon>
        <taxon>Magnoliopsida</taxon>
        <taxon>eudicotyledons</taxon>
        <taxon>Gunneridae</taxon>
        <taxon>Pentapetalae</taxon>
        <taxon>asterids</taxon>
        <taxon>campanulids</taxon>
        <taxon>Apiales</taxon>
        <taxon>Apiaceae</taxon>
        <taxon>Apioideae</taxon>
        <taxon>apioid superclade</taxon>
        <taxon>Tordylieae</taxon>
        <taxon>Tordyliinae</taxon>
        <taxon>Heracleum</taxon>
    </lineage>
</organism>
<name>A0AAD8HLB0_9APIA</name>
<evidence type="ECO:0000256" key="2">
    <source>
        <dbReference type="ARBA" id="ARBA00023015"/>
    </source>
</evidence>
<comment type="subcellular location">
    <subcellularLocation>
        <location evidence="1">Nucleus</location>
    </subcellularLocation>
</comment>
<dbReference type="AlphaFoldDB" id="A0AAD8HLB0"/>
<keyword evidence="3" id="KW-0238">DNA-binding</keyword>
<gene>
    <name evidence="7" type="ORF">POM88_034965</name>
</gene>
<dbReference type="SMART" id="SM00774">
    <property type="entry name" value="WRKY"/>
    <property type="match status" value="1"/>
</dbReference>
<dbReference type="PROSITE" id="PS50811">
    <property type="entry name" value="WRKY"/>
    <property type="match status" value="1"/>
</dbReference>
<evidence type="ECO:0000256" key="5">
    <source>
        <dbReference type="ARBA" id="ARBA00023242"/>
    </source>
</evidence>
<keyword evidence="4" id="KW-0804">Transcription</keyword>
<comment type="caution">
    <text evidence="7">The sequence shown here is derived from an EMBL/GenBank/DDBJ whole genome shotgun (WGS) entry which is preliminary data.</text>
</comment>
<reference evidence="7" key="1">
    <citation type="submission" date="2023-02" db="EMBL/GenBank/DDBJ databases">
        <title>Genome of toxic invasive species Heracleum sosnowskyi carries increased number of genes despite the absence of recent whole-genome duplications.</title>
        <authorList>
            <person name="Schelkunov M."/>
            <person name="Shtratnikova V."/>
            <person name="Makarenko M."/>
            <person name="Klepikova A."/>
            <person name="Omelchenko D."/>
            <person name="Novikova G."/>
            <person name="Obukhova E."/>
            <person name="Bogdanov V."/>
            <person name="Penin A."/>
            <person name="Logacheva M."/>
        </authorList>
    </citation>
    <scope>NUCLEOTIDE SEQUENCE</scope>
    <source>
        <strain evidence="7">Hsosn_3</strain>
        <tissue evidence="7">Leaf</tissue>
    </source>
</reference>
<dbReference type="Proteomes" id="UP001237642">
    <property type="component" value="Unassembled WGS sequence"/>
</dbReference>
<dbReference type="Gene3D" id="2.20.25.80">
    <property type="entry name" value="WRKY domain"/>
    <property type="match status" value="1"/>
</dbReference>
<dbReference type="InterPro" id="IPR044810">
    <property type="entry name" value="WRKY_plant"/>
</dbReference>
<dbReference type="PANTHER" id="PTHR31221:SF361">
    <property type="entry name" value="WRKY DOMAIN-CONTAINING PROTEIN"/>
    <property type="match status" value="1"/>
</dbReference>
<proteinExistence type="predicted"/>
<keyword evidence="5" id="KW-0539">Nucleus</keyword>
<accession>A0AAD8HLB0</accession>
<keyword evidence="8" id="KW-1185">Reference proteome</keyword>
<evidence type="ECO:0000256" key="4">
    <source>
        <dbReference type="ARBA" id="ARBA00023163"/>
    </source>
</evidence>
<evidence type="ECO:0000313" key="8">
    <source>
        <dbReference type="Proteomes" id="UP001237642"/>
    </source>
</evidence>
<feature type="domain" description="WRKY" evidence="6">
    <location>
        <begin position="136"/>
        <end position="201"/>
    </location>
</feature>
<dbReference type="PANTHER" id="PTHR31221">
    <property type="entry name" value="WRKY TRANSCRIPTION FACTOR PROTEIN 1-RELATED"/>
    <property type="match status" value="1"/>
</dbReference>
<reference evidence="7" key="2">
    <citation type="submission" date="2023-05" db="EMBL/GenBank/DDBJ databases">
        <authorList>
            <person name="Schelkunov M.I."/>
        </authorList>
    </citation>
    <scope>NUCLEOTIDE SEQUENCE</scope>
    <source>
        <strain evidence="7">Hsosn_3</strain>
        <tissue evidence="7">Leaf</tissue>
    </source>
</reference>
<evidence type="ECO:0000313" key="7">
    <source>
        <dbReference type="EMBL" id="KAK1368873.1"/>
    </source>
</evidence>
<dbReference type="GO" id="GO:0003700">
    <property type="term" value="F:DNA-binding transcription factor activity"/>
    <property type="evidence" value="ECO:0007669"/>
    <property type="project" value="InterPro"/>
</dbReference>
<dbReference type="Pfam" id="PF03106">
    <property type="entry name" value="WRKY"/>
    <property type="match status" value="1"/>
</dbReference>
<dbReference type="GO" id="GO:0043565">
    <property type="term" value="F:sequence-specific DNA binding"/>
    <property type="evidence" value="ECO:0007669"/>
    <property type="project" value="InterPro"/>
</dbReference>
<dbReference type="EMBL" id="JAUIZM010000008">
    <property type="protein sequence ID" value="KAK1368873.1"/>
    <property type="molecule type" value="Genomic_DNA"/>
</dbReference>
<dbReference type="InterPro" id="IPR003657">
    <property type="entry name" value="WRKY_dom"/>
</dbReference>
<dbReference type="GO" id="GO:0005634">
    <property type="term" value="C:nucleus"/>
    <property type="evidence" value="ECO:0007669"/>
    <property type="project" value="UniProtKB-SubCell"/>
</dbReference>
<keyword evidence="2" id="KW-0805">Transcription regulation</keyword>
<evidence type="ECO:0000256" key="3">
    <source>
        <dbReference type="ARBA" id="ARBA00023125"/>
    </source>
</evidence>